<dbReference type="InterPro" id="IPR019352">
    <property type="entry name" value="SPRING1"/>
</dbReference>
<keyword evidence="4" id="KW-0333">Golgi apparatus</keyword>
<feature type="transmembrane region" description="Helical" evidence="9">
    <location>
        <begin position="28"/>
        <end position="48"/>
    </location>
</feature>
<reference evidence="10 11" key="1">
    <citation type="submission" date="2019-08" db="EMBL/GenBank/DDBJ databases">
        <title>Whole genome of Aphis craccivora.</title>
        <authorList>
            <person name="Voronova N.V."/>
            <person name="Shulinski R.S."/>
            <person name="Bandarenka Y.V."/>
            <person name="Zhorov D.G."/>
            <person name="Warner D."/>
        </authorList>
    </citation>
    <scope>NUCLEOTIDE SEQUENCE [LARGE SCALE GENOMIC DNA]</scope>
    <source>
        <strain evidence="10">180601</strain>
        <tissue evidence="10">Whole Body</tissue>
    </source>
</reference>
<dbReference type="PANTHER" id="PTHR13481">
    <property type="entry name" value="SREBP REGULATING GENE PROTEIN"/>
    <property type="match status" value="1"/>
</dbReference>
<sequence length="207" mass="23739">MYKSTENARCQLPVMWRAFLFSFIRRKIVLSVIFGCSLTYCIVSFLLISPRRTDTWRAPRKLDHSAFVWMSAEVDLNNSIDLSCRNTVQGREYIADDRGYICQRDDLLANNCCGTTEKRYVCDTCNADGCCVLYEHCVSCCLNPNKRKLLQTVLGKASETFRVLFSAINNHFELCLAKCRTSSQSVQHENAYLKPNKHCYTTADKIP</sequence>
<dbReference type="EMBL" id="VUJU01000295">
    <property type="protein sequence ID" value="KAF0771442.1"/>
    <property type="molecule type" value="Genomic_DNA"/>
</dbReference>
<evidence type="ECO:0000256" key="2">
    <source>
        <dbReference type="ARBA" id="ARBA00022692"/>
    </source>
</evidence>
<evidence type="ECO:0000256" key="1">
    <source>
        <dbReference type="ARBA" id="ARBA00004194"/>
    </source>
</evidence>
<evidence type="ECO:0000256" key="6">
    <source>
        <dbReference type="ARBA" id="ARBA00023180"/>
    </source>
</evidence>
<evidence type="ECO:0000313" key="11">
    <source>
        <dbReference type="Proteomes" id="UP000478052"/>
    </source>
</evidence>
<evidence type="ECO:0000256" key="5">
    <source>
        <dbReference type="ARBA" id="ARBA00023136"/>
    </source>
</evidence>
<accession>A0A6G0ZKA2</accession>
<dbReference type="Proteomes" id="UP000478052">
    <property type="component" value="Unassembled WGS sequence"/>
</dbReference>
<keyword evidence="2 9" id="KW-0812">Transmembrane</keyword>
<gene>
    <name evidence="10" type="ORF">FWK35_00005767</name>
</gene>
<evidence type="ECO:0000256" key="4">
    <source>
        <dbReference type="ARBA" id="ARBA00023034"/>
    </source>
</evidence>
<evidence type="ECO:0000256" key="3">
    <source>
        <dbReference type="ARBA" id="ARBA00022989"/>
    </source>
</evidence>
<proteinExistence type="inferred from homology"/>
<comment type="similarity">
    <text evidence="7">Belongs to the SPRING family.</text>
</comment>
<dbReference type="Pfam" id="PF10218">
    <property type="entry name" value="SPRING1"/>
    <property type="match status" value="1"/>
</dbReference>
<dbReference type="GO" id="GO:2000640">
    <property type="term" value="P:positive regulation of SREBP signaling pathway"/>
    <property type="evidence" value="ECO:0007669"/>
    <property type="project" value="InterPro"/>
</dbReference>
<dbReference type="AlphaFoldDB" id="A0A6G0ZKA2"/>
<evidence type="ECO:0000313" key="10">
    <source>
        <dbReference type="EMBL" id="KAF0771442.1"/>
    </source>
</evidence>
<keyword evidence="6" id="KW-0325">Glycoprotein</keyword>
<keyword evidence="5 9" id="KW-0472">Membrane</keyword>
<dbReference type="GO" id="GO:0000139">
    <property type="term" value="C:Golgi membrane"/>
    <property type="evidence" value="ECO:0007669"/>
    <property type="project" value="UniProtKB-SubCell"/>
</dbReference>
<evidence type="ECO:0000256" key="9">
    <source>
        <dbReference type="SAM" id="Phobius"/>
    </source>
</evidence>
<dbReference type="PANTHER" id="PTHR13481:SF0">
    <property type="entry name" value="SREBP REGULATING GENE PROTEIN"/>
    <property type="match status" value="1"/>
</dbReference>
<name>A0A6G0ZKA2_APHCR</name>
<evidence type="ECO:0000256" key="8">
    <source>
        <dbReference type="ARBA" id="ARBA00023485"/>
    </source>
</evidence>
<comment type="subcellular location">
    <subcellularLocation>
        <location evidence="1">Golgi apparatus membrane</location>
        <topology evidence="1">Single-pass membrane protein</topology>
    </subcellularLocation>
</comment>
<protein>
    <recommendedName>
        <fullName evidence="8">SREBP regulating gene protein</fullName>
    </recommendedName>
</protein>
<organism evidence="10 11">
    <name type="scientific">Aphis craccivora</name>
    <name type="common">Cowpea aphid</name>
    <dbReference type="NCBI Taxonomy" id="307492"/>
    <lineage>
        <taxon>Eukaryota</taxon>
        <taxon>Metazoa</taxon>
        <taxon>Ecdysozoa</taxon>
        <taxon>Arthropoda</taxon>
        <taxon>Hexapoda</taxon>
        <taxon>Insecta</taxon>
        <taxon>Pterygota</taxon>
        <taxon>Neoptera</taxon>
        <taxon>Paraneoptera</taxon>
        <taxon>Hemiptera</taxon>
        <taxon>Sternorrhyncha</taxon>
        <taxon>Aphidomorpha</taxon>
        <taxon>Aphidoidea</taxon>
        <taxon>Aphididae</taxon>
        <taxon>Aphidini</taxon>
        <taxon>Aphis</taxon>
        <taxon>Aphis</taxon>
    </lineage>
</organism>
<evidence type="ECO:0000256" key="7">
    <source>
        <dbReference type="ARBA" id="ARBA00023461"/>
    </source>
</evidence>
<dbReference type="OrthoDB" id="70142at2759"/>
<keyword evidence="11" id="KW-1185">Reference proteome</keyword>
<keyword evidence="3 9" id="KW-1133">Transmembrane helix</keyword>
<comment type="caution">
    <text evidence="10">The sequence shown here is derived from an EMBL/GenBank/DDBJ whole genome shotgun (WGS) entry which is preliminary data.</text>
</comment>